<name>A0A4P6ZKQ4_9LACO</name>
<dbReference type="PANTHER" id="PTHR23082">
    <property type="entry name" value="TRANSCRIPTION INITIATION FACTOR IIIC TFIIIC , POLYPEPTIDE 3-RELATED"/>
    <property type="match status" value="1"/>
</dbReference>
<sequence length="419" mass="48495">MNYSQKALAALHHQKLKGFKANYILALRHDSDDDLYALASQLYNVGFSVQAKKIYQKLLKKYPDEDELKSDLAEIAIDDGQDNKALNYLSQVKPNSPDYVQSLMVSADLYQTQGLLGVSLQKLLTAKKIAPHENVITFALAELYFTMRRYNDAIPLYLHLIKKGIPEYAEVNLVQRIGVAYANAGMFNHAIGYLKQIDMKHSSPDTQFETAFTYLQLGDYEKAVHGFKQLHKRDDQYATLYPYWGDALTHLHRDTEALKIYQEGLRVDQYNENLWSKAGDAAIRKEKPKLAEKYYLKGHHIAPDNLIIAVKYSNLLVQARRYRDNVKFLSSYVKDDNLDPRLLWNLATSYRYLHDFKNASGYYHHAESYFADVPSFLKEAGLFYREAGNMKESYRLLKLYVKQVPNDIEMANLLDEYRH</sequence>
<reference evidence="2" key="1">
    <citation type="submission" date="2018-12" db="EMBL/GenBank/DDBJ databases">
        <title>A new species of lactobacillus.</title>
        <authorList>
            <person name="Jian Y."/>
            <person name="Xin L."/>
            <person name="Hong Z.J."/>
            <person name="Ming L.Z."/>
            <person name="Hong X.Z."/>
        </authorList>
    </citation>
    <scope>NUCLEOTIDE SEQUENCE [LARGE SCALE GENOMIC DNA]</scope>
    <source>
        <strain evidence="2">HSLZ-75</strain>
    </source>
</reference>
<dbReference type="GO" id="GO:0006383">
    <property type="term" value="P:transcription by RNA polymerase III"/>
    <property type="evidence" value="ECO:0007669"/>
    <property type="project" value="InterPro"/>
</dbReference>
<dbReference type="AlphaFoldDB" id="A0A4P6ZKQ4"/>
<dbReference type="OrthoDB" id="2080803at2"/>
<keyword evidence="2" id="KW-1185">Reference proteome</keyword>
<dbReference type="InterPro" id="IPR011990">
    <property type="entry name" value="TPR-like_helical_dom_sf"/>
</dbReference>
<dbReference type="GO" id="GO:0000127">
    <property type="term" value="C:transcription factor TFIIIC complex"/>
    <property type="evidence" value="ECO:0007669"/>
    <property type="project" value="TreeGrafter"/>
</dbReference>
<dbReference type="Proteomes" id="UP000294321">
    <property type="component" value="Chromosome"/>
</dbReference>
<proteinExistence type="predicted"/>
<organism evidence="1 2">
    <name type="scientific">Acetilactobacillus jinshanensis</name>
    <dbReference type="NCBI Taxonomy" id="1720083"/>
    <lineage>
        <taxon>Bacteria</taxon>
        <taxon>Bacillati</taxon>
        <taxon>Bacillota</taxon>
        <taxon>Bacilli</taxon>
        <taxon>Lactobacillales</taxon>
        <taxon>Lactobacillaceae</taxon>
        <taxon>Acetilactobacillus</taxon>
    </lineage>
</organism>
<dbReference type="SMART" id="SM00028">
    <property type="entry name" value="TPR"/>
    <property type="match status" value="5"/>
</dbReference>
<dbReference type="KEGG" id="lji:ELX58_02355"/>
<dbReference type="RefSeq" id="WP_133441569.1">
    <property type="nucleotide sequence ID" value="NZ_CP034726.1"/>
</dbReference>
<accession>A0A4P6ZKQ4</accession>
<dbReference type="PANTHER" id="PTHR23082:SF0">
    <property type="entry name" value="GENERAL TRANSCRIPTION FACTOR 3C POLYPEPTIDE 3"/>
    <property type="match status" value="1"/>
</dbReference>
<dbReference type="EMBL" id="CP034726">
    <property type="protein sequence ID" value="QBP18012.1"/>
    <property type="molecule type" value="Genomic_DNA"/>
</dbReference>
<gene>
    <name evidence="1" type="ORF">ELX58_02355</name>
</gene>
<evidence type="ECO:0000313" key="1">
    <source>
        <dbReference type="EMBL" id="QBP18012.1"/>
    </source>
</evidence>
<dbReference type="Pfam" id="PF14559">
    <property type="entry name" value="TPR_19"/>
    <property type="match status" value="1"/>
</dbReference>
<dbReference type="InterPro" id="IPR019734">
    <property type="entry name" value="TPR_rpt"/>
</dbReference>
<dbReference type="Gene3D" id="1.25.40.10">
    <property type="entry name" value="Tetratricopeptide repeat domain"/>
    <property type="match status" value="2"/>
</dbReference>
<dbReference type="InterPro" id="IPR039340">
    <property type="entry name" value="Tfc4/TFIIIC-102/Sfc4"/>
</dbReference>
<evidence type="ECO:0000313" key="2">
    <source>
        <dbReference type="Proteomes" id="UP000294321"/>
    </source>
</evidence>
<dbReference type="SUPFAM" id="SSF48452">
    <property type="entry name" value="TPR-like"/>
    <property type="match status" value="3"/>
</dbReference>
<protein>
    <submittedName>
        <fullName evidence="1">Tetratricopeptide repeat protein</fullName>
    </submittedName>
</protein>